<dbReference type="PANTHER" id="PTHR33264:SF68">
    <property type="entry name" value="EXPRESSED PROTEIN"/>
    <property type="match status" value="1"/>
</dbReference>
<keyword evidence="1" id="KW-1185">Reference proteome</keyword>
<name>A0A6J0JPS4_RAPSA</name>
<dbReference type="AlphaFoldDB" id="A0A6J0JPS4"/>
<dbReference type="OrthoDB" id="695262at2759"/>
<organism evidence="1 2">
    <name type="scientific">Raphanus sativus</name>
    <name type="common">Radish</name>
    <name type="synonym">Raphanus raphanistrum var. sativus</name>
    <dbReference type="NCBI Taxonomy" id="3726"/>
    <lineage>
        <taxon>Eukaryota</taxon>
        <taxon>Viridiplantae</taxon>
        <taxon>Streptophyta</taxon>
        <taxon>Embryophyta</taxon>
        <taxon>Tracheophyta</taxon>
        <taxon>Spermatophyta</taxon>
        <taxon>Magnoliopsida</taxon>
        <taxon>eudicotyledons</taxon>
        <taxon>Gunneridae</taxon>
        <taxon>Pentapetalae</taxon>
        <taxon>rosids</taxon>
        <taxon>malvids</taxon>
        <taxon>Brassicales</taxon>
        <taxon>Brassicaceae</taxon>
        <taxon>Brassiceae</taxon>
        <taxon>Raphanus</taxon>
    </lineage>
</organism>
<evidence type="ECO:0000313" key="1">
    <source>
        <dbReference type="Proteomes" id="UP000504610"/>
    </source>
</evidence>
<accession>A0A6J0JPS4</accession>
<reference evidence="1" key="1">
    <citation type="journal article" date="2019" name="Database">
        <title>The radish genome database (RadishGD): an integrated information resource for radish genomics.</title>
        <authorList>
            <person name="Yu H.J."/>
            <person name="Baek S."/>
            <person name="Lee Y.J."/>
            <person name="Cho A."/>
            <person name="Mun J.H."/>
        </authorList>
    </citation>
    <scope>NUCLEOTIDE SEQUENCE [LARGE SCALE GENOMIC DNA]</scope>
    <source>
        <strain evidence="1">cv. WK10039</strain>
    </source>
</reference>
<dbReference type="RefSeq" id="XP_018437672.1">
    <property type="nucleotide sequence ID" value="XM_018582170.2"/>
</dbReference>
<dbReference type="PANTHER" id="PTHR33264">
    <property type="entry name" value="EXPRESSED PROTEIN"/>
    <property type="match status" value="1"/>
</dbReference>
<dbReference type="KEGG" id="rsz:108810043"/>
<reference evidence="2" key="2">
    <citation type="submission" date="2025-08" db="UniProtKB">
        <authorList>
            <consortium name="RefSeq"/>
        </authorList>
    </citation>
    <scope>IDENTIFICATION</scope>
    <source>
        <tissue evidence="2">Leaf</tissue>
    </source>
</reference>
<dbReference type="GeneID" id="108810043"/>
<sequence length="125" mass="13948">MSKQHTERRKVGEVAGGAAAECAAICCCCPCAVVKFVVLAVYRVPAAVCKKAWKQSKRRRFVAKRHGLLEGSQSSVHAKLKEEDPTAEVIVFEESAVNDVMVLENEMLERFYGTGFWRSLSRRNT</sequence>
<protein>
    <submittedName>
        <fullName evidence="2">Uncharacterized protein LOC108810043</fullName>
    </submittedName>
</protein>
<proteinExistence type="predicted"/>
<dbReference type="Proteomes" id="UP000504610">
    <property type="component" value="Chromosome 6"/>
</dbReference>
<evidence type="ECO:0000313" key="2">
    <source>
        <dbReference type="RefSeq" id="XP_018437672.1"/>
    </source>
</evidence>
<gene>
    <name evidence="2" type="primary">LOC108810043</name>
</gene>